<reference evidence="2" key="1">
    <citation type="submission" date="2020-02" db="EMBL/GenBank/DDBJ databases">
        <title>A new Streptomyces sp. for controlling soil-borne diseases.</title>
        <authorList>
            <person name="Li X."/>
            <person name="Tian Y."/>
            <person name="Gao K."/>
        </authorList>
    </citation>
    <scope>NUCLEOTIDE SEQUENCE [LARGE SCALE GENOMIC DNA]</scope>
    <source>
        <strain evidence="2">0250</strain>
    </source>
</reference>
<dbReference type="PANTHER" id="PTHR42879">
    <property type="entry name" value="3-OXOACYL-(ACYL-CARRIER-PROTEIN) REDUCTASE"/>
    <property type="match status" value="1"/>
</dbReference>
<comment type="caution">
    <text evidence="2">The sequence shown here is derived from an EMBL/GenBank/DDBJ whole genome shotgun (WGS) entry which is preliminary data.</text>
</comment>
<sequence length="44" mass="4622">MESAALKRLVEPEEVAEAVAFLCSPQAASMTGTDIVIDGGWTAR</sequence>
<evidence type="ECO:0000313" key="3">
    <source>
        <dbReference type="Proteomes" id="UP000476310"/>
    </source>
</evidence>
<dbReference type="SUPFAM" id="SSF51735">
    <property type="entry name" value="NAD(P)-binding Rossmann-fold domains"/>
    <property type="match status" value="1"/>
</dbReference>
<dbReference type="Proteomes" id="UP000476310">
    <property type="component" value="Unassembled WGS sequence"/>
</dbReference>
<accession>A0A6G4AC34</accession>
<evidence type="ECO:0000256" key="1">
    <source>
        <dbReference type="ARBA" id="ARBA00006484"/>
    </source>
</evidence>
<dbReference type="AlphaFoldDB" id="A0A6G4AC34"/>
<dbReference type="EMBL" id="JAAIKT010000009">
    <property type="protein sequence ID" value="NEW70780.1"/>
    <property type="molecule type" value="Genomic_DNA"/>
</dbReference>
<dbReference type="InterPro" id="IPR050259">
    <property type="entry name" value="SDR"/>
</dbReference>
<organism evidence="2 3">
    <name type="scientific">Streptomyces rhizosphaericus</name>
    <dbReference type="NCBI Taxonomy" id="114699"/>
    <lineage>
        <taxon>Bacteria</taxon>
        <taxon>Bacillati</taxon>
        <taxon>Actinomycetota</taxon>
        <taxon>Actinomycetes</taxon>
        <taxon>Kitasatosporales</taxon>
        <taxon>Streptomycetaceae</taxon>
        <taxon>Streptomyces</taxon>
        <taxon>Streptomyces violaceusniger group</taxon>
    </lineage>
</organism>
<protein>
    <submittedName>
        <fullName evidence="2">SDR family oxidoreductase</fullName>
    </submittedName>
</protein>
<name>A0A6G4AC34_9ACTN</name>
<proteinExistence type="inferred from homology"/>
<dbReference type="PANTHER" id="PTHR42879:SF2">
    <property type="entry name" value="3-OXOACYL-[ACYL-CARRIER-PROTEIN] REDUCTASE FABG"/>
    <property type="match status" value="1"/>
</dbReference>
<dbReference type="Pfam" id="PF13561">
    <property type="entry name" value="adh_short_C2"/>
    <property type="match status" value="1"/>
</dbReference>
<keyword evidence="3" id="KW-1185">Reference proteome</keyword>
<dbReference type="Gene3D" id="3.40.50.720">
    <property type="entry name" value="NAD(P)-binding Rossmann-like Domain"/>
    <property type="match status" value="1"/>
</dbReference>
<dbReference type="InterPro" id="IPR036291">
    <property type="entry name" value="NAD(P)-bd_dom_sf"/>
</dbReference>
<gene>
    <name evidence="2" type="ORF">G4H13_10245</name>
</gene>
<dbReference type="InterPro" id="IPR002347">
    <property type="entry name" value="SDR_fam"/>
</dbReference>
<evidence type="ECO:0000313" key="2">
    <source>
        <dbReference type="EMBL" id="NEW70780.1"/>
    </source>
</evidence>
<comment type="similarity">
    <text evidence="1">Belongs to the short-chain dehydrogenases/reductases (SDR) family.</text>
</comment>